<dbReference type="EMBL" id="FN649760">
    <property type="protein sequence ID" value="CBN79971.1"/>
    <property type="molecule type" value="Genomic_DNA"/>
</dbReference>
<proteinExistence type="predicted"/>
<evidence type="ECO:0000313" key="1">
    <source>
        <dbReference type="EMBL" id="CBN79971.1"/>
    </source>
</evidence>
<accession>D8LID2</accession>
<dbReference type="Proteomes" id="UP000002630">
    <property type="component" value="Unassembled WGS sequence"/>
</dbReference>
<dbReference type="AlphaFoldDB" id="D8LID2"/>
<sequence length="70" mass="7898">MLSFFGYDFLGDHPSTLAQDSQNGRSYSSTATPWMGARFMVLWAHKPKLEIARQIFGFKGEKWSIGGKVL</sequence>
<keyword evidence="2" id="KW-1185">Reference proteome</keyword>
<dbReference type="InParanoid" id="D8LID2"/>
<protein>
    <submittedName>
        <fullName evidence="1">Uncharacterized protein</fullName>
    </submittedName>
</protein>
<organism evidence="1 2">
    <name type="scientific">Ectocarpus siliculosus</name>
    <name type="common">Brown alga</name>
    <name type="synonym">Conferva siliculosa</name>
    <dbReference type="NCBI Taxonomy" id="2880"/>
    <lineage>
        <taxon>Eukaryota</taxon>
        <taxon>Sar</taxon>
        <taxon>Stramenopiles</taxon>
        <taxon>Ochrophyta</taxon>
        <taxon>PX clade</taxon>
        <taxon>Phaeophyceae</taxon>
        <taxon>Ectocarpales</taxon>
        <taxon>Ectocarpaceae</taxon>
        <taxon>Ectocarpus</taxon>
    </lineage>
</organism>
<reference evidence="1 2" key="1">
    <citation type="journal article" date="2010" name="Nature">
        <title>The Ectocarpus genome and the independent evolution of multicellularity in brown algae.</title>
        <authorList>
            <person name="Cock J.M."/>
            <person name="Sterck L."/>
            <person name="Rouze P."/>
            <person name="Scornet D."/>
            <person name="Allen A.E."/>
            <person name="Amoutzias G."/>
            <person name="Anthouard V."/>
            <person name="Artiguenave F."/>
            <person name="Aury J.M."/>
            <person name="Badger J.H."/>
            <person name="Beszteri B."/>
            <person name="Billiau K."/>
            <person name="Bonnet E."/>
            <person name="Bothwell J.H."/>
            <person name="Bowler C."/>
            <person name="Boyen C."/>
            <person name="Brownlee C."/>
            <person name="Carrano C.J."/>
            <person name="Charrier B."/>
            <person name="Cho G.Y."/>
            <person name="Coelho S.M."/>
            <person name="Collen J."/>
            <person name="Corre E."/>
            <person name="Da Silva C."/>
            <person name="Delage L."/>
            <person name="Delaroque N."/>
            <person name="Dittami S.M."/>
            <person name="Doulbeau S."/>
            <person name="Elias M."/>
            <person name="Farnham G."/>
            <person name="Gachon C.M."/>
            <person name="Gschloessl B."/>
            <person name="Heesch S."/>
            <person name="Jabbari K."/>
            <person name="Jubin C."/>
            <person name="Kawai H."/>
            <person name="Kimura K."/>
            <person name="Kloareg B."/>
            <person name="Kupper F.C."/>
            <person name="Lang D."/>
            <person name="Le Bail A."/>
            <person name="Leblanc C."/>
            <person name="Lerouge P."/>
            <person name="Lohr M."/>
            <person name="Lopez P.J."/>
            <person name="Martens C."/>
            <person name="Maumus F."/>
            <person name="Michel G."/>
            <person name="Miranda-Saavedra D."/>
            <person name="Morales J."/>
            <person name="Moreau H."/>
            <person name="Motomura T."/>
            <person name="Nagasato C."/>
            <person name="Napoli C.A."/>
            <person name="Nelson D.R."/>
            <person name="Nyvall-Collen P."/>
            <person name="Peters A.F."/>
            <person name="Pommier C."/>
            <person name="Potin P."/>
            <person name="Poulain J."/>
            <person name="Quesneville H."/>
            <person name="Read B."/>
            <person name="Rensing S.A."/>
            <person name="Ritter A."/>
            <person name="Rousvoal S."/>
            <person name="Samanta M."/>
            <person name="Samson G."/>
            <person name="Schroeder D.C."/>
            <person name="Segurens B."/>
            <person name="Strittmatter M."/>
            <person name="Tonon T."/>
            <person name="Tregear J.W."/>
            <person name="Valentin K."/>
            <person name="von Dassow P."/>
            <person name="Yamagishi T."/>
            <person name="Van de Peer Y."/>
            <person name="Wincker P."/>
        </authorList>
    </citation>
    <scope>NUCLEOTIDE SEQUENCE [LARGE SCALE GENOMIC DNA]</scope>
    <source>
        <strain evidence="2">Ec32 / CCAP1310/4</strain>
    </source>
</reference>
<gene>
    <name evidence="1" type="ORF">Esi_0022_0043</name>
</gene>
<name>D8LID2_ECTSI</name>
<evidence type="ECO:0000313" key="2">
    <source>
        <dbReference type="Proteomes" id="UP000002630"/>
    </source>
</evidence>